<organism evidence="1 2">
    <name type="scientific">Saccharopolyspora cebuensis</name>
    <dbReference type="NCBI Taxonomy" id="418759"/>
    <lineage>
        <taxon>Bacteria</taxon>
        <taxon>Bacillati</taxon>
        <taxon>Actinomycetota</taxon>
        <taxon>Actinomycetes</taxon>
        <taxon>Pseudonocardiales</taxon>
        <taxon>Pseudonocardiaceae</taxon>
        <taxon>Saccharopolyspora</taxon>
    </lineage>
</organism>
<gene>
    <name evidence="1" type="ORF">AB8O55_20680</name>
</gene>
<protein>
    <submittedName>
        <fullName evidence="1">GlcNAc-PI de-N-acetylase</fullName>
    </submittedName>
</protein>
<dbReference type="InterPro" id="IPR024078">
    <property type="entry name" value="LmbE-like_dom_sf"/>
</dbReference>
<comment type="caution">
    <text evidence="1">The sequence shown here is derived from an EMBL/GenBank/DDBJ whole genome shotgun (WGS) entry which is preliminary data.</text>
</comment>
<accession>A0ABV4CNW6</accession>
<dbReference type="Proteomes" id="UP001564626">
    <property type="component" value="Unassembled WGS sequence"/>
</dbReference>
<name>A0ABV4CNW6_9PSEU</name>
<dbReference type="EMBL" id="JBGEHV010000043">
    <property type="protein sequence ID" value="MEY8041832.1"/>
    <property type="molecule type" value="Genomic_DNA"/>
</dbReference>
<proteinExistence type="predicted"/>
<keyword evidence="2" id="KW-1185">Reference proteome</keyword>
<dbReference type="RefSeq" id="WP_369775205.1">
    <property type="nucleotide sequence ID" value="NZ_JBGEHV010000043.1"/>
</dbReference>
<evidence type="ECO:0000313" key="1">
    <source>
        <dbReference type="EMBL" id="MEY8041832.1"/>
    </source>
</evidence>
<sequence>MAVSFFVAAHPDDALLFRGDFAFTDMRWSGAKIVVIDTTAGDDGIGDAWWRARERGLVDACAAARPSLRISEDAPVFAGRAVQRYRGENWTCYFLRLPDGNLGGQGFPSHGNQSLQKLRAGQLPGGMTTVDGAATYPDWSAVLESLRLIVDQERQGEAGTPWVNASDWNAAENPDDHSDHYATGYAIRDALGPNEFNFAWWKSYCTRDDNRFPPNLSGVVLSSKRFLFYTYAWRVLPARPGYQGVIDGEWAQWGAKSYARTVTAV</sequence>
<dbReference type="Gene3D" id="3.40.50.10320">
    <property type="entry name" value="LmbE-like"/>
    <property type="match status" value="1"/>
</dbReference>
<evidence type="ECO:0000313" key="2">
    <source>
        <dbReference type="Proteomes" id="UP001564626"/>
    </source>
</evidence>
<reference evidence="1 2" key="1">
    <citation type="submission" date="2024-08" db="EMBL/GenBank/DDBJ databases">
        <title>Genome mining of Saccharopolyspora cebuensis PGLac3 from Nigerian medicinal plant.</title>
        <authorList>
            <person name="Ezeobiora C.E."/>
            <person name="Igbokwe N.H."/>
            <person name="Amin D.H."/>
            <person name="Mendie U.E."/>
        </authorList>
    </citation>
    <scope>NUCLEOTIDE SEQUENCE [LARGE SCALE GENOMIC DNA]</scope>
    <source>
        <strain evidence="1 2">PGLac3</strain>
    </source>
</reference>
<dbReference type="SUPFAM" id="SSF102588">
    <property type="entry name" value="LmbE-like"/>
    <property type="match status" value="1"/>
</dbReference>